<feature type="compositionally biased region" description="Low complexity" evidence="1">
    <location>
        <begin position="79"/>
        <end position="124"/>
    </location>
</feature>
<dbReference type="EMBL" id="JASJQH010000621">
    <property type="protein sequence ID" value="KAK9763508.1"/>
    <property type="molecule type" value="Genomic_DNA"/>
</dbReference>
<organism evidence="2 3">
    <name type="scientific">Basidiobolus ranarum</name>
    <dbReference type="NCBI Taxonomy" id="34480"/>
    <lineage>
        <taxon>Eukaryota</taxon>
        <taxon>Fungi</taxon>
        <taxon>Fungi incertae sedis</taxon>
        <taxon>Zoopagomycota</taxon>
        <taxon>Entomophthoromycotina</taxon>
        <taxon>Basidiobolomycetes</taxon>
        <taxon>Basidiobolales</taxon>
        <taxon>Basidiobolaceae</taxon>
        <taxon>Basidiobolus</taxon>
    </lineage>
</organism>
<keyword evidence="3" id="KW-1185">Reference proteome</keyword>
<evidence type="ECO:0000256" key="1">
    <source>
        <dbReference type="SAM" id="MobiDB-lite"/>
    </source>
</evidence>
<name>A0ABR2WPR5_9FUNG</name>
<reference evidence="2 3" key="1">
    <citation type="submission" date="2023-04" db="EMBL/GenBank/DDBJ databases">
        <title>Genome of Basidiobolus ranarum AG-B5.</title>
        <authorList>
            <person name="Stajich J.E."/>
            <person name="Carter-House D."/>
            <person name="Gryganskyi A."/>
        </authorList>
    </citation>
    <scope>NUCLEOTIDE SEQUENCE [LARGE SCALE GENOMIC DNA]</scope>
    <source>
        <strain evidence="2 3">AG-B5</strain>
    </source>
</reference>
<gene>
    <name evidence="2" type="ORF">K7432_009732</name>
</gene>
<proteinExistence type="predicted"/>
<protein>
    <submittedName>
        <fullName evidence="2">Uncharacterized protein</fullName>
    </submittedName>
</protein>
<sequence length="149" mass="16247">VPSSVKPEANYVIRAGDGKLFKYSPFFEIINSQTNQTTFEDTDEPELPSPTDPQVPTSPISTSTWNPLQSMNKTNELKPVSSGVNPGGSNPSSTNTSSTSPSSSTLTLNTNNTKTTKSLNPKSNESNYLRSEWDLAIMVGLFQSYLMFD</sequence>
<comment type="caution">
    <text evidence="2">The sequence shown here is derived from an EMBL/GenBank/DDBJ whole genome shotgun (WGS) entry which is preliminary data.</text>
</comment>
<feature type="region of interest" description="Disordered" evidence="1">
    <location>
        <begin position="34"/>
        <end position="125"/>
    </location>
</feature>
<evidence type="ECO:0000313" key="2">
    <source>
        <dbReference type="EMBL" id="KAK9763508.1"/>
    </source>
</evidence>
<feature type="compositionally biased region" description="Polar residues" evidence="1">
    <location>
        <begin position="54"/>
        <end position="74"/>
    </location>
</feature>
<dbReference type="Proteomes" id="UP001479436">
    <property type="component" value="Unassembled WGS sequence"/>
</dbReference>
<evidence type="ECO:0000313" key="3">
    <source>
        <dbReference type="Proteomes" id="UP001479436"/>
    </source>
</evidence>
<accession>A0ABR2WPR5</accession>
<feature type="non-terminal residue" evidence="2">
    <location>
        <position position="1"/>
    </location>
</feature>